<dbReference type="InterPro" id="IPR011009">
    <property type="entry name" value="Kinase-like_dom_sf"/>
</dbReference>
<keyword evidence="4" id="KW-1185">Reference proteome</keyword>
<dbReference type="PROSITE" id="PS50011">
    <property type="entry name" value="PROTEIN_KINASE_DOM"/>
    <property type="match status" value="1"/>
</dbReference>
<dbReference type="InterPro" id="IPR053235">
    <property type="entry name" value="Ser_Thr_kinase"/>
</dbReference>
<keyword evidence="3" id="KW-0418">Kinase</keyword>
<dbReference type="SMART" id="SM00220">
    <property type="entry name" value="S_TKc"/>
    <property type="match status" value="1"/>
</dbReference>
<accession>A0A4P9XVG4</accession>
<feature type="signal peptide" evidence="1">
    <location>
        <begin position="1"/>
        <end position="28"/>
    </location>
</feature>
<reference evidence="4" key="1">
    <citation type="journal article" date="2018" name="Nat. Microbiol.">
        <title>Leveraging single-cell genomics to expand the fungal tree of life.</title>
        <authorList>
            <person name="Ahrendt S.R."/>
            <person name="Quandt C.A."/>
            <person name="Ciobanu D."/>
            <person name="Clum A."/>
            <person name="Salamov A."/>
            <person name="Andreopoulos B."/>
            <person name="Cheng J.F."/>
            <person name="Woyke T."/>
            <person name="Pelin A."/>
            <person name="Henrissat B."/>
            <person name="Reynolds N.K."/>
            <person name="Benny G.L."/>
            <person name="Smith M.E."/>
            <person name="James T.Y."/>
            <person name="Grigoriev I.V."/>
        </authorList>
    </citation>
    <scope>NUCLEOTIDE SEQUENCE [LARGE SCALE GENOMIC DNA]</scope>
    <source>
        <strain evidence="4">RSA 1356</strain>
    </source>
</reference>
<name>A0A4P9XVG4_9FUNG</name>
<feature type="chain" id="PRO_5020885597" evidence="1">
    <location>
        <begin position="29"/>
        <end position="343"/>
    </location>
</feature>
<feature type="domain" description="Protein kinase" evidence="2">
    <location>
        <begin position="1"/>
        <end position="311"/>
    </location>
</feature>
<evidence type="ECO:0000256" key="1">
    <source>
        <dbReference type="SAM" id="SignalP"/>
    </source>
</evidence>
<keyword evidence="1" id="KW-0732">Signal</keyword>
<dbReference type="OrthoDB" id="4062651at2759"/>
<proteinExistence type="predicted"/>
<dbReference type="GO" id="GO:0005737">
    <property type="term" value="C:cytoplasm"/>
    <property type="evidence" value="ECO:0007669"/>
    <property type="project" value="TreeGrafter"/>
</dbReference>
<evidence type="ECO:0000313" key="3">
    <source>
        <dbReference type="EMBL" id="RKP10248.1"/>
    </source>
</evidence>
<dbReference type="Gene3D" id="1.10.510.10">
    <property type="entry name" value="Transferase(Phosphotransferase) domain 1"/>
    <property type="match status" value="1"/>
</dbReference>
<dbReference type="InterPro" id="IPR000719">
    <property type="entry name" value="Prot_kinase_dom"/>
</dbReference>
<keyword evidence="3" id="KW-0808">Transferase</keyword>
<dbReference type="Proteomes" id="UP000271241">
    <property type="component" value="Unassembled WGS sequence"/>
</dbReference>
<dbReference type="AlphaFoldDB" id="A0A4P9XVG4"/>
<evidence type="ECO:0000259" key="2">
    <source>
        <dbReference type="PROSITE" id="PS50011"/>
    </source>
</evidence>
<gene>
    <name evidence="3" type="ORF">THASP1DRAFT_27976</name>
</gene>
<dbReference type="SUPFAM" id="SSF56112">
    <property type="entry name" value="Protein kinase-like (PK-like)"/>
    <property type="match status" value="1"/>
</dbReference>
<dbReference type="PANTHER" id="PTHR24361">
    <property type="entry name" value="MITOGEN-ACTIVATED KINASE KINASE KINASE"/>
    <property type="match status" value="1"/>
</dbReference>
<dbReference type="STRING" id="78915.A0A4P9XVG4"/>
<dbReference type="GO" id="GO:0004674">
    <property type="term" value="F:protein serine/threonine kinase activity"/>
    <property type="evidence" value="ECO:0007669"/>
    <property type="project" value="TreeGrafter"/>
</dbReference>
<protein>
    <submittedName>
        <fullName evidence="3">Kinase-like domain-containing protein</fullName>
    </submittedName>
</protein>
<sequence length="343" mass="38161">MRLLSASVLLSMAAVVLMSSHLTPAALAQIAGPTPSSWPSRSGLEIEEWYPDREDGLRTAAVKYNNGRGLLKCTKHLMRRNDEVKMLETLGRKFEPLGDVLVPRVLGVFSTKEGDHCMVLESVYGPTLREFIPFLKDEDNGPFLEYLATQTILGVKFMHQEGIVYGNINPDNIIVKPGSEWGSVKLVFTGIEPANTQRGHGMYGYIPPEEYAALGVHPYKRDAWMLGATLYFVANGMPPYGYTYSKKQHMLIPVPVEDLERTMKEEAVTGQSSFSPIKAKNQALVDVVKQLLSCKVEDRLEVSQIDDDQILKIAMGVMPLAKTPFKSAMNKLRAVMIIKKTIS</sequence>
<organism evidence="3 4">
    <name type="scientific">Thamnocephalis sphaerospora</name>
    <dbReference type="NCBI Taxonomy" id="78915"/>
    <lineage>
        <taxon>Eukaryota</taxon>
        <taxon>Fungi</taxon>
        <taxon>Fungi incertae sedis</taxon>
        <taxon>Zoopagomycota</taxon>
        <taxon>Zoopagomycotina</taxon>
        <taxon>Zoopagomycetes</taxon>
        <taxon>Zoopagales</taxon>
        <taxon>Sigmoideomycetaceae</taxon>
        <taxon>Thamnocephalis</taxon>
    </lineage>
</organism>
<dbReference type="EMBL" id="KZ992462">
    <property type="protein sequence ID" value="RKP10248.1"/>
    <property type="molecule type" value="Genomic_DNA"/>
</dbReference>
<dbReference type="GO" id="GO:0005524">
    <property type="term" value="F:ATP binding"/>
    <property type="evidence" value="ECO:0007669"/>
    <property type="project" value="InterPro"/>
</dbReference>
<evidence type="ECO:0000313" key="4">
    <source>
        <dbReference type="Proteomes" id="UP000271241"/>
    </source>
</evidence>
<dbReference type="Pfam" id="PF00069">
    <property type="entry name" value="Pkinase"/>
    <property type="match status" value="1"/>
</dbReference>